<organism evidence="1 2">
    <name type="scientific">Kineosporia babensis</name>
    <dbReference type="NCBI Taxonomy" id="499548"/>
    <lineage>
        <taxon>Bacteria</taxon>
        <taxon>Bacillati</taxon>
        <taxon>Actinomycetota</taxon>
        <taxon>Actinomycetes</taxon>
        <taxon>Kineosporiales</taxon>
        <taxon>Kineosporiaceae</taxon>
        <taxon>Kineosporia</taxon>
    </lineage>
</organism>
<dbReference type="InterPro" id="IPR011009">
    <property type="entry name" value="Kinase-like_dom_sf"/>
</dbReference>
<dbReference type="SUPFAM" id="SSF56112">
    <property type="entry name" value="Protein kinase-like (PK-like)"/>
    <property type="match status" value="1"/>
</dbReference>
<proteinExistence type="predicted"/>
<dbReference type="RefSeq" id="WP_231448696.1">
    <property type="nucleotide sequence ID" value="NZ_JAJOMB010000025.1"/>
</dbReference>
<sequence length="287" mass="32594">MTRGFEQLSERQQVLLGERWAGAEVVQDHSWGQVDTTVLEVLHAGERLVVKAAARAAGHHLLREIHAHRHWVGVWRDRGRAPELLWADADARVLVTRYLPGHLVQGTDSEFQPETHRQAGELLAAFHAQFSVPERDFEVRAQAKTLWWLDQPHRIDPTVVQRLREVVASWPTPSVACVPTHGDWQPRNWLVHDGEVRVIDFGRAELRPAFTDVTRLMVQQWRGRPDLEAAFYEGYGAPPADPDVLQRDLVRGAISTAVWAYRVGDEGFEAQGLRMIADVLAVEERMS</sequence>
<dbReference type="EMBL" id="JAJOMB010000025">
    <property type="protein sequence ID" value="MCD5315875.1"/>
    <property type="molecule type" value="Genomic_DNA"/>
</dbReference>
<gene>
    <name evidence="1" type="ORF">LR394_33775</name>
</gene>
<evidence type="ECO:0000313" key="2">
    <source>
        <dbReference type="Proteomes" id="UP001138997"/>
    </source>
</evidence>
<protein>
    <submittedName>
        <fullName evidence="1">Aminoglycoside phosphotransferase family protein</fullName>
    </submittedName>
</protein>
<reference evidence="1" key="1">
    <citation type="submission" date="2021-11" db="EMBL/GenBank/DDBJ databases">
        <title>Streptomyces corallinus and Kineosporia corallina sp. nov., two new coral-derived marine actinobacteria.</title>
        <authorList>
            <person name="Buangrab K."/>
            <person name="Sutthacheep M."/>
            <person name="Yeemin T."/>
            <person name="Harunari E."/>
            <person name="Igarashi Y."/>
            <person name="Sripreechasak P."/>
            <person name="Kanchanasin P."/>
            <person name="Tanasupawat S."/>
            <person name="Phongsopitanun W."/>
        </authorList>
    </citation>
    <scope>NUCLEOTIDE SEQUENCE</scope>
    <source>
        <strain evidence="1">JCM 31032</strain>
    </source>
</reference>
<dbReference type="Gene3D" id="3.90.1200.10">
    <property type="match status" value="1"/>
</dbReference>
<accession>A0A9X1NKQ4</accession>
<keyword evidence="2" id="KW-1185">Reference proteome</keyword>
<comment type="caution">
    <text evidence="1">The sequence shown here is derived from an EMBL/GenBank/DDBJ whole genome shotgun (WGS) entry which is preliminary data.</text>
</comment>
<dbReference type="Proteomes" id="UP001138997">
    <property type="component" value="Unassembled WGS sequence"/>
</dbReference>
<evidence type="ECO:0000313" key="1">
    <source>
        <dbReference type="EMBL" id="MCD5315875.1"/>
    </source>
</evidence>
<dbReference type="AlphaFoldDB" id="A0A9X1NKQ4"/>
<name>A0A9X1NKQ4_9ACTN</name>